<dbReference type="GO" id="GO:0042277">
    <property type="term" value="F:peptide binding"/>
    <property type="evidence" value="ECO:0007669"/>
    <property type="project" value="TreeGrafter"/>
</dbReference>
<dbReference type="InterPro" id="IPR042097">
    <property type="entry name" value="Aminopeptidase_N-like_N_sf"/>
</dbReference>
<dbReference type="GO" id="GO:0016020">
    <property type="term" value="C:membrane"/>
    <property type="evidence" value="ECO:0007669"/>
    <property type="project" value="TreeGrafter"/>
</dbReference>
<dbReference type="Gene3D" id="2.60.40.1730">
    <property type="entry name" value="tricorn interacting facor f3 domain"/>
    <property type="match status" value="1"/>
</dbReference>
<dbReference type="AlphaFoldDB" id="Q176M4"/>
<dbReference type="PhylomeDB" id="Q176M4"/>
<dbReference type="VEuPathDB" id="VectorBase:AAEL006323"/>
<reference evidence="4" key="3">
    <citation type="submission" date="2012-09" db="EMBL/GenBank/DDBJ databases">
        <authorList>
            <consortium name="VectorBase"/>
        </authorList>
    </citation>
    <scope>NUCLEOTIDE SEQUENCE</scope>
    <source>
        <strain evidence="4">Liverpool</strain>
    </source>
</reference>
<dbReference type="SUPFAM" id="SSF55486">
    <property type="entry name" value="Metalloproteases ('zincins'), catalytic domain"/>
    <property type="match status" value="1"/>
</dbReference>
<dbReference type="PANTHER" id="PTHR11533">
    <property type="entry name" value="PROTEASE M1 ZINC METALLOPROTEASE"/>
    <property type="match status" value="1"/>
</dbReference>
<proteinExistence type="inferred from homology"/>
<dbReference type="InterPro" id="IPR024571">
    <property type="entry name" value="ERAP1-like_C_dom"/>
</dbReference>
<gene>
    <name evidence="4" type="ORF">AaeL_AAEL006323</name>
</gene>
<reference evidence="4" key="2">
    <citation type="journal article" date="2007" name="Science">
        <title>Genome sequence of Aedes aegypti, a major arbovirus vector.</title>
        <authorList>
            <person name="Nene V."/>
            <person name="Wortman J.R."/>
            <person name="Lawson D."/>
            <person name="Haas B."/>
            <person name="Kodira C."/>
            <person name="Tu Z.J."/>
            <person name="Loftus B."/>
            <person name="Xi Z."/>
            <person name="Megy K."/>
            <person name="Grabherr M."/>
            <person name="Ren Q."/>
            <person name="Zdobnov E.M."/>
            <person name="Lobo N.F."/>
            <person name="Campbell K.S."/>
            <person name="Brown S.E."/>
            <person name="Bonaldo M.F."/>
            <person name="Zhu J."/>
            <person name="Sinkins S.P."/>
            <person name="Hogenkamp D.G."/>
            <person name="Amedeo P."/>
            <person name="Arensburger P."/>
            <person name="Atkinson P.W."/>
            <person name="Bidwell S."/>
            <person name="Biedler J."/>
            <person name="Birney E."/>
            <person name="Bruggner R.V."/>
            <person name="Costas J."/>
            <person name="Coy M.R."/>
            <person name="Crabtree J."/>
            <person name="Crawford M."/>
            <person name="Debruyn B."/>
            <person name="Decaprio D."/>
            <person name="Eiglmeier K."/>
            <person name="Eisenstadt E."/>
            <person name="El-Dorry H."/>
            <person name="Gelbart W.M."/>
            <person name="Gomes S.L."/>
            <person name="Hammond M."/>
            <person name="Hannick L.I."/>
            <person name="Hogan J.R."/>
            <person name="Holmes M.H."/>
            <person name="Jaffe D."/>
            <person name="Johnston J.S."/>
            <person name="Kennedy R.C."/>
            <person name="Koo H."/>
            <person name="Kravitz S."/>
            <person name="Kriventseva E.V."/>
            <person name="Kulp D."/>
            <person name="Labutti K."/>
            <person name="Lee E."/>
            <person name="Li S."/>
            <person name="Lovin D.D."/>
            <person name="Mao C."/>
            <person name="Mauceli E."/>
            <person name="Menck C.F."/>
            <person name="Miller J.R."/>
            <person name="Montgomery P."/>
            <person name="Mori A."/>
            <person name="Nascimento A.L."/>
            <person name="Naveira H.F."/>
            <person name="Nusbaum C."/>
            <person name="O'leary S."/>
            <person name="Orvis J."/>
            <person name="Pertea M."/>
            <person name="Quesneville H."/>
            <person name="Reidenbach K.R."/>
            <person name="Rogers Y.H."/>
            <person name="Roth C.W."/>
            <person name="Schneider J.R."/>
            <person name="Schatz M."/>
            <person name="Shumway M."/>
            <person name="Stanke M."/>
            <person name="Stinson E.O."/>
            <person name="Tubio J.M."/>
            <person name="Vanzee J.P."/>
            <person name="Verjovski-Almeida S."/>
            <person name="Werner D."/>
            <person name="White O."/>
            <person name="Wyder S."/>
            <person name="Zeng Q."/>
            <person name="Zhao Q."/>
            <person name="Zhao Y."/>
            <person name="Hill C.A."/>
            <person name="Raikhel A.S."/>
            <person name="Soares M.B."/>
            <person name="Knudson D.L."/>
            <person name="Lee N.H."/>
            <person name="Galagan J."/>
            <person name="Salzberg S.L."/>
            <person name="Paulsen I.T."/>
            <person name="Dimopoulos G."/>
            <person name="Collins F.H."/>
            <person name="Birren B."/>
            <person name="Fraser-Liggett C.M."/>
            <person name="Severson D.W."/>
        </authorList>
    </citation>
    <scope>NUCLEOTIDE SEQUENCE [LARGE SCALE GENOMIC DNA]</scope>
    <source>
        <strain evidence="4">Liverpool</strain>
    </source>
</reference>
<evidence type="ECO:0000259" key="2">
    <source>
        <dbReference type="Pfam" id="PF11838"/>
    </source>
</evidence>
<evidence type="ECO:0000259" key="3">
    <source>
        <dbReference type="Pfam" id="PF17900"/>
    </source>
</evidence>
<dbReference type="HOGENOM" id="CLU_003705_2_0_1"/>
<dbReference type="InterPro" id="IPR027268">
    <property type="entry name" value="Peptidase_M4/M1_CTD_sf"/>
</dbReference>
<dbReference type="eggNOG" id="KOG1046">
    <property type="taxonomic scope" value="Eukaryota"/>
</dbReference>
<sequence>MPRVFNLSSSDYGLKMLFPVLGVFLIVGGGSLASSVIPNNYNVQFSTDIHSGSESYDGTVEICFNVTEEVDQLELHARNLTIRVVALNNKDEVYETQPSELPNGNLLLKLENSLPSGNYHLKVTFSGTASDSDAMFKGSYQKGDDESVGHYLMSKPKKCGFLESPSAFPHFGEEHKATFKLSVAHHESFRAWSNMPLEDPPSRHDREEYVVSSFGETPEMHVFDVGFFVADFGSKHVGKVTVVAREDILESLEYVTSVCRDLVKIMDNHTAVDYNVPDYALIVVPRKFSHSNLTEFERKFVNEKFMMYNPEEDDFNKLSAFLRSAGNNLMLQWFGDMIAPEEERLLQAFANVYTYYNAEKIYPHEFMMMHYQVDVVQRSLLRDYERPSSVLNMFWLMVLDSKWATVMENLSKNRQPRTLTTAQLCSEAQTLWKDDYNLPEGTTLESIFNQWMYSDEEPPVLNVQRVYSEGKVILSQNGSEKVLPYNFATKSSHFDQLGPFQWLTTSNETLKFDVPEDHWILFNKEQFGFYRVNYDQRNWELIIQALQTNASSIHRVSRMQLLDDALHFVKNDQLDVSILLNLLTYLRNETCYDVWYDAYIVLKTWYYREMDPPQVVKDFFVHIIEPYYQSFASQDINQSNPQMELHIQSKIADLACWFGKKDCLQQARSRFQQAVSKNIPVEPNWARMTYCYGLHNASDDELEWLLTKNKKQHSCPIAYLRCVDNEKHLRRALTELKKMSNPEKIAAFVSALDENGFKLFHSLLKNEPDLVQVLGSSTIELALERVSKSTKSSKTLKLIEDLEDSLDLPVTGKGSGSPETNIWAKPEAVEFIERYMAQQESR</sequence>
<dbReference type="GO" id="GO:0005615">
    <property type="term" value="C:extracellular space"/>
    <property type="evidence" value="ECO:0007669"/>
    <property type="project" value="TreeGrafter"/>
</dbReference>
<dbReference type="Pfam" id="PF17900">
    <property type="entry name" value="Peptidase_M1_N"/>
    <property type="match status" value="1"/>
</dbReference>
<dbReference type="GO" id="GO:0070006">
    <property type="term" value="F:metalloaminopeptidase activity"/>
    <property type="evidence" value="ECO:0007669"/>
    <property type="project" value="TreeGrafter"/>
</dbReference>
<accession>Q176M4</accession>
<dbReference type="Gene3D" id="2.60.40.1910">
    <property type="match status" value="1"/>
</dbReference>
<dbReference type="STRING" id="7159.Q176M4"/>
<dbReference type="Gene3D" id="1.10.390.10">
    <property type="entry name" value="Neutral Protease Domain 2"/>
    <property type="match status" value="1"/>
</dbReference>
<name>Q176M4_AEDAE</name>
<dbReference type="PaxDb" id="7159-AAEL006323-PA"/>
<comment type="similarity">
    <text evidence="1">Belongs to the peptidase M1 family.</text>
</comment>
<dbReference type="Gene3D" id="1.25.50.20">
    <property type="match status" value="1"/>
</dbReference>
<protein>
    <submittedName>
        <fullName evidence="4">AAEL006323-PA</fullName>
    </submittedName>
</protein>
<reference evidence="4" key="1">
    <citation type="submission" date="2005-10" db="EMBL/GenBank/DDBJ databases">
        <authorList>
            <person name="Loftus B.J."/>
            <person name="Nene V.M."/>
            <person name="Hannick L.I."/>
            <person name="Bidwell S."/>
            <person name="Haas B."/>
            <person name="Amedeo P."/>
            <person name="Orvis J."/>
            <person name="Wortman J.R."/>
            <person name="White O.R."/>
            <person name="Salzberg S."/>
            <person name="Shumway M."/>
            <person name="Koo H."/>
            <person name="Zhao Y."/>
            <person name="Holmes M."/>
            <person name="Miller J."/>
            <person name="Schatz M."/>
            <person name="Pop M."/>
            <person name="Pai G."/>
            <person name="Utterback T."/>
            <person name="Rogers Y.-H."/>
            <person name="Kravitz S."/>
            <person name="Fraser C.M."/>
        </authorList>
    </citation>
    <scope>NUCLEOTIDE SEQUENCE</scope>
    <source>
        <strain evidence="4">Liverpool</strain>
    </source>
</reference>
<dbReference type="EMBL" id="CH477385">
    <property type="protein sequence ID" value="EAT42123.1"/>
    <property type="molecule type" value="Genomic_DNA"/>
</dbReference>
<dbReference type="OMA" id="HESFRAW"/>
<dbReference type="InterPro" id="IPR050344">
    <property type="entry name" value="Peptidase_M1_aminopeptidases"/>
</dbReference>
<organism evidence="4 5">
    <name type="scientific">Aedes aegypti</name>
    <name type="common">Yellowfever mosquito</name>
    <name type="synonym">Culex aegypti</name>
    <dbReference type="NCBI Taxonomy" id="7159"/>
    <lineage>
        <taxon>Eukaryota</taxon>
        <taxon>Metazoa</taxon>
        <taxon>Ecdysozoa</taxon>
        <taxon>Arthropoda</taxon>
        <taxon>Hexapoda</taxon>
        <taxon>Insecta</taxon>
        <taxon>Pterygota</taxon>
        <taxon>Neoptera</taxon>
        <taxon>Endopterygota</taxon>
        <taxon>Diptera</taxon>
        <taxon>Nematocera</taxon>
        <taxon>Culicoidea</taxon>
        <taxon>Culicidae</taxon>
        <taxon>Culicinae</taxon>
        <taxon>Aedini</taxon>
        <taxon>Aedes</taxon>
        <taxon>Stegomyia</taxon>
    </lineage>
</organism>
<dbReference type="Pfam" id="PF11838">
    <property type="entry name" value="ERAP1_C"/>
    <property type="match status" value="1"/>
</dbReference>
<evidence type="ECO:0000256" key="1">
    <source>
        <dbReference type="ARBA" id="ARBA00010136"/>
    </source>
</evidence>
<feature type="domain" description="Aminopeptidase N-like N-terminal" evidence="3">
    <location>
        <begin position="38"/>
        <end position="220"/>
    </location>
</feature>
<dbReference type="PANTHER" id="PTHR11533:SF290">
    <property type="entry name" value="AMINOPEPTIDASE"/>
    <property type="match status" value="1"/>
</dbReference>
<evidence type="ECO:0000313" key="4">
    <source>
        <dbReference type="EMBL" id="EAT42123.1"/>
    </source>
</evidence>
<dbReference type="GO" id="GO:0006508">
    <property type="term" value="P:proteolysis"/>
    <property type="evidence" value="ECO:0007669"/>
    <property type="project" value="TreeGrafter"/>
</dbReference>
<feature type="domain" description="ERAP1-like C-terminal" evidence="2">
    <location>
        <begin position="519"/>
        <end position="802"/>
    </location>
</feature>
<dbReference type="GO" id="GO:0043171">
    <property type="term" value="P:peptide catabolic process"/>
    <property type="evidence" value="ECO:0007669"/>
    <property type="project" value="TreeGrafter"/>
</dbReference>
<dbReference type="Proteomes" id="UP000682892">
    <property type="component" value="Unassembled WGS sequence"/>
</dbReference>
<evidence type="ECO:0000313" key="5">
    <source>
        <dbReference type="Proteomes" id="UP000682892"/>
    </source>
</evidence>
<dbReference type="InterPro" id="IPR045357">
    <property type="entry name" value="Aminopeptidase_N-like_N"/>
</dbReference>
<dbReference type="GO" id="GO:0005737">
    <property type="term" value="C:cytoplasm"/>
    <property type="evidence" value="ECO:0007669"/>
    <property type="project" value="TreeGrafter"/>
</dbReference>
<dbReference type="SUPFAM" id="SSF63737">
    <property type="entry name" value="Leukotriene A4 hydrolase N-terminal domain"/>
    <property type="match status" value="1"/>
</dbReference>
<dbReference type="GO" id="GO:0008270">
    <property type="term" value="F:zinc ion binding"/>
    <property type="evidence" value="ECO:0007669"/>
    <property type="project" value="TreeGrafter"/>
</dbReference>